<feature type="transmembrane region" description="Helical" evidence="1">
    <location>
        <begin position="58"/>
        <end position="77"/>
    </location>
</feature>
<keyword evidence="3" id="KW-1185">Reference proteome</keyword>
<evidence type="ECO:0008006" key="4">
    <source>
        <dbReference type="Google" id="ProtNLM"/>
    </source>
</evidence>
<name>A0A2P6QC35_ROSCH</name>
<evidence type="ECO:0000313" key="3">
    <source>
        <dbReference type="Proteomes" id="UP000238479"/>
    </source>
</evidence>
<evidence type="ECO:0000256" key="1">
    <source>
        <dbReference type="SAM" id="Phobius"/>
    </source>
</evidence>
<accession>A0A2P6QC35</accession>
<protein>
    <recommendedName>
        <fullName evidence="4">Transmembrane protein</fullName>
    </recommendedName>
</protein>
<comment type="caution">
    <text evidence="2">The sequence shown here is derived from an EMBL/GenBank/DDBJ whole genome shotgun (WGS) entry which is preliminary data.</text>
</comment>
<dbReference type="Proteomes" id="UP000238479">
    <property type="component" value="Chromosome 5"/>
</dbReference>
<keyword evidence="1" id="KW-0812">Transmembrane</keyword>
<dbReference type="Gramene" id="PRQ31744">
    <property type="protein sequence ID" value="PRQ31744"/>
    <property type="gene ID" value="RchiOBHm_Chr5g0038841"/>
</dbReference>
<keyword evidence="1" id="KW-1133">Transmembrane helix</keyword>
<organism evidence="2 3">
    <name type="scientific">Rosa chinensis</name>
    <name type="common">China rose</name>
    <dbReference type="NCBI Taxonomy" id="74649"/>
    <lineage>
        <taxon>Eukaryota</taxon>
        <taxon>Viridiplantae</taxon>
        <taxon>Streptophyta</taxon>
        <taxon>Embryophyta</taxon>
        <taxon>Tracheophyta</taxon>
        <taxon>Spermatophyta</taxon>
        <taxon>Magnoliopsida</taxon>
        <taxon>eudicotyledons</taxon>
        <taxon>Gunneridae</taxon>
        <taxon>Pentapetalae</taxon>
        <taxon>rosids</taxon>
        <taxon>fabids</taxon>
        <taxon>Rosales</taxon>
        <taxon>Rosaceae</taxon>
        <taxon>Rosoideae</taxon>
        <taxon>Rosoideae incertae sedis</taxon>
        <taxon>Rosa</taxon>
    </lineage>
</organism>
<keyword evidence="1" id="KW-0472">Membrane</keyword>
<sequence length="79" mass="8460">MVAVGGCGGWLWWHKSRRQGSWQCRSGGVTGLVTYDMSFGMMGSGQGCLMGSGVGLPFWMLLGLLIGAVVFCPRPILCF</sequence>
<dbReference type="EMBL" id="PDCK01000043">
    <property type="protein sequence ID" value="PRQ31744.1"/>
    <property type="molecule type" value="Genomic_DNA"/>
</dbReference>
<proteinExistence type="predicted"/>
<evidence type="ECO:0000313" key="2">
    <source>
        <dbReference type="EMBL" id="PRQ31744.1"/>
    </source>
</evidence>
<reference evidence="2 3" key="1">
    <citation type="journal article" date="2018" name="Nat. Genet.">
        <title>The Rosa genome provides new insights in the design of modern roses.</title>
        <authorList>
            <person name="Bendahmane M."/>
        </authorList>
    </citation>
    <scope>NUCLEOTIDE SEQUENCE [LARGE SCALE GENOMIC DNA]</scope>
    <source>
        <strain evidence="3">cv. Old Blush</strain>
    </source>
</reference>
<dbReference type="AlphaFoldDB" id="A0A2P6QC35"/>
<gene>
    <name evidence="2" type="ORF">RchiOBHm_Chr5g0038841</name>
</gene>